<dbReference type="Proteomes" id="UP000001646">
    <property type="component" value="Chromosome 1"/>
</dbReference>
<dbReference type="InterPro" id="IPR009003">
    <property type="entry name" value="Peptidase_S1_PA"/>
</dbReference>
<evidence type="ECO:0000256" key="1">
    <source>
        <dbReference type="ARBA" id="ARBA00023157"/>
    </source>
</evidence>
<dbReference type="Gene3D" id="2.40.10.10">
    <property type="entry name" value="Trypsin-like serine proteases"/>
    <property type="match status" value="2"/>
</dbReference>
<gene>
    <name evidence="3" type="primary">LOC103281451</name>
</gene>
<evidence type="ECO:0000313" key="3">
    <source>
        <dbReference type="Ensembl" id="ENSACAP00000019743.2"/>
    </source>
</evidence>
<dbReference type="SUPFAM" id="SSF50494">
    <property type="entry name" value="Trypsin-like serine proteases"/>
    <property type="match status" value="2"/>
</dbReference>
<dbReference type="eggNOG" id="KOG3627">
    <property type="taxonomic scope" value="Eukaryota"/>
</dbReference>
<dbReference type="AlphaFoldDB" id="G1KX12"/>
<dbReference type="OrthoDB" id="6261922at2759"/>
<dbReference type="SMART" id="SM00020">
    <property type="entry name" value="Tryp_SPc"/>
    <property type="match status" value="1"/>
</dbReference>
<dbReference type="InterPro" id="IPR043504">
    <property type="entry name" value="Peptidase_S1_PA_chymotrypsin"/>
</dbReference>
<dbReference type="HOGENOM" id="CLU_006842_0_4_1"/>
<dbReference type="STRING" id="28377.ENSACAP00000019743"/>
<sequence>MMGDFRDCWLPGWTVLEGGPTVLLKYHIDILNISSCNQLEDKLSSAIFCVKVQMGEEGICKGDVGSPLICPDPKGGAWLQLGVLSSFDEACSRPYVFSSLSHYLPWLEKITKIEGHRYNLSVPWERLGPARNLRLLREPETLVGWISAHSSLPWQALVATCANVTCGGSILSRYWVLTTAQCMREADPEGTAVFVGLMHPKGHIKGVSVAGIYISNNSSVALLLLQRPITFNKYITRMASSPTASWDSCKVMGLQILQSGEIQANPSAYQVKVLLPSDCAKEYPGVEPAMFCIVNDNSSYLPAEAVGEGAALLCRLESKSTSWRQVGFVSAPLPGYQAVILSSCISSYADWIEETSKRAKHLVHLSHGSGPCRPNVWLLLLILSLLEGTELG</sequence>
<evidence type="ECO:0000259" key="2">
    <source>
        <dbReference type="PROSITE" id="PS50240"/>
    </source>
</evidence>
<feature type="domain" description="Peptidase S1" evidence="2">
    <location>
        <begin position="1"/>
        <end position="112"/>
    </location>
</feature>
<dbReference type="KEGG" id="acs:103281451"/>
<keyword evidence="4" id="KW-1185">Reference proteome</keyword>
<organism evidence="3 4">
    <name type="scientific">Anolis carolinensis</name>
    <name type="common">Green anole</name>
    <name type="synonym">American chameleon</name>
    <dbReference type="NCBI Taxonomy" id="28377"/>
    <lineage>
        <taxon>Eukaryota</taxon>
        <taxon>Metazoa</taxon>
        <taxon>Chordata</taxon>
        <taxon>Craniata</taxon>
        <taxon>Vertebrata</taxon>
        <taxon>Euteleostomi</taxon>
        <taxon>Lepidosauria</taxon>
        <taxon>Squamata</taxon>
        <taxon>Bifurcata</taxon>
        <taxon>Unidentata</taxon>
        <taxon>Episquamata</taxon>
        <taxon>Toxicofera</taxon>
        <taxon>Iguania</taxon>
        <taxon>Dactyloidae</taxon>
        <taxon>Anolis</taxon>
    </lineage>
</organism>
<dbReference type="Pfam" id="PF00089">
    <property type="entry name" value="Trypsin"/>
    <property type="match status" value="2"/>
</dbReference>
<dbReference type="GO" id="GO:0006508">
    <property type="term" value="P:proteolysis"/>
    <property type="evidence" value="ECO:0000318"/>
    <property type="project" value="GO_Central"/>
</dbReference>
<proteinExistence type="predicted"/>
<dbReference type="GeneID" id="103281451"/>
<reference evidence="3 4" key="1">
    <citation type="submission" date="2009-12" db="EMBL/GenBank/DDBJ databases">
        <title>The Genome Sequence of Anolis carolinensis (Green Anole Lizard).</title>
        <authorList>
            <consortium name="The Genome Sequencing Platform"/>
            <person name="Di Palma F."/>
            <person name="Alfoldi J."/>
            <person name="Heiman D."/>
            <person name="Young S."/>
            <person name="Grabherr M."/>
            <person name="Johnson J."/>
            <person name="Lander E.S."/>
            <person name="Lindblad-Toh K."/>
        </authorList>
    </citation>
    <scope>NUCLEOTIDE SEQUENCE [LARGE SCALE GENOMIC DNA]</scope>
    <source>
        <strain evidence="3 4">JBL SC #1</strain>
    </source>
</reference>
<dbReference type="PANTHER" id="PTHR24250:SF35">
    <property type="entry name" value="CHYMOTRYPSIN-C"/>
    <property type="match status" value="1"/>
</dbReference>
<feature type="domain" description="Peptidase S1" evidence="2">
    <location>
        <begin position="142"/>
        <end position="357"/>
    </location>
</feature>
<dbReference type="InParanoid" id="G1KX12"/>
<dbReference type="Bgee" id="ENSACAG00000023284">
    <property type="expression patterns" value="Expressed in ovary and 2 other cell types or tissues"/>
</dbReference>
<name>G1KX12_ANOCA</name>
<accession>G1KX12</accession>
<dbReference type="GeneTree" id="ENSGT00940000156020"/>
<reference evidence="3" key="2">
    <citation type="submission" date="2025-08" db="UniProtKB">
        <authorList>
            <consortium name="Ensembl"/>
        </authorList>
    </citation>
    <scope>IDENTIFICATION</scope>
</reference>
<keyword evidence="1" id="KW-1015">Disulfide bond</keyword>
<dbReference type="Ensembl" id="ENSACAT00000025063.3">
    <property type="protein sequence ID" value="ENSACAP00000019743.2"/>
    <property type="gene ID" value="ENSACAG00000023284.3"/>
</dbReference>
<dbReference type="GO" id="GO:0004252">
    <property type="term" value="F:serine-type endopeptidase activity"/>
    <property type="evidence" value="ECO:0000318"/>
    <property type="project" value="GO_Central"/>
</dbReference>
<protein>
    <recommendedName>
        <fullName evidence="2">Peptidase S1 domain-containing protein</fullName>
    </recommendedName>
</protein>
<evidence type="ECO:0000313" key="4">
    <source>
        <dbReference type="Proteomes" id="UP000001646"/>
    </source>
</evidence>
<dbReference type="PANTHER" id="PTHR24250">
    <property type="entry name" value="CHYMOTRYPSIN-RELATED"/>
    <property type="match status" value="1"/>
</dbReference>
<dbReference type="InterPro" id="IPR001254">
    <property type="entry name" value="Trypsin_dom"/>
</dbReference>
<reference evidence="3" key="3">
    <citation type="submission" date="2025-09" db="UniProtKB">
        <authorList>
            <consortium name="Ensembl"/>
        </authorList>
    </citation>
    <scope>IDENTIFICATION</scope>
</reference>
<dbReference type="PROSITE" id="PS50240">
    <property type="entry name" value="TRYPSIN_DOM"/>
    <property type="match status" value="2"/>
</dbReference>